<name>A0ABD5Q8A7_9EURY</name>
<dbReference type="EMBL" id="JBHSHT010000003">
    <property type="protein sequence ID" value="MFC4826711.1"/>
    <property type="molecule type" value="Genomic_DNA"/>
</dbReference>
<dbReference type="RefSeq" id="WP_254270927.1">
    <property type="nucleotide sequence ID" value="NZ_JBHSFC010000004.1"/>
</dbReference>
<evidence type="ECO:0000313" key="2">
    <source>
        <dbReference type="EMBL" id="MFC4826711.1"/>
    </source>
</evidence>
<dbReference type="Proteomes" id="UP001595945">
    <property type="component" value="Unassembled WGS sequence"/>
</dbReference>
<accession>A0ABD5Q8A7</accession>
<keyword evidence="3" id="KW-1185">Reference proteome</keyword>
<reference evidence="2 3" key="1">
    <citation type="journal article" date="2019" name="Int. J. Syst. Evol. Microbiol.">
        <title>The Global Catalogue of Microorganisms (GCM) 10K type strain sequencing project: providing services to taxonomists for standard genome sequencing and annotation.</title>
        <authorList>
            <consortium name="The Broad Institute Genomics Platform"/>
            <consortium name="The Broad Institute Genome Sequencing Center for Infectious Disease"/>
            <person name="Wu L."/>
            <person name="Ma J."/>
        </authorList>
    </citation>
    <scope>NUCLEOTIDE SEQUENCE [LARGE SCALE GENOMIC DNA]</scope>
    <source>
        <strain evidence="2 3">XZYJ18</strain>
    </source>
</reference>
<gene>
    <name evidence="2" type="ORF">ACFO9K_20855</name>
</gene>
<dbReference type="AlphaFoldDB" id="A0ABD5Q8A7"/>
<dbReference type="InterPro" id="IPR055684">
    <property type="entry name" value="DUF7260"/>
</dbReference>
<feature type="domain" description="DUF7260" evidence="1">
    <location>
        <begin position="1"/>
        <end position="168"/>
    </location>
</feature>
<evidence type="ECO:0000313" key="3">
    <source>
        <dbReference type="Proteomes" id="UP001595945"/>
    </source>
</evidence>
<sequence length="178" mass="20504">MAVDHYENVYDDSLEASISTEFGADVLLLISKASSFSPVIKQRLLGAAQRCTDNRRLFLETLENEFSTLTDAQSTVRGIRDTIIEIDDDELQDLSATQLTRRFERLQSLTDECEEWLQRRQDQLHIRQSERPSDERGCPGLCLYLYETLGIGHPVLATFTKVIEIIHRYEQQLLRILA</sequence>
<comment type="caution">
    <text evidence="2">The sequence shown here is derived from an EMBL/GenBank/DDBJ whole genome shotgun (WGS) entry which is preliminary data.</text>
</comment>
<proteinExistence type="predicted"/>
<evidence type="ECO:0000259" key="1">
    <source>
        <dbReference type="Pfam" id="PF23921"/>
    </source>
</evidence>
<protein>
    <recommendedName>
        <fullName evidence="1">DUF7260 domain-containing protein</fullName>
    </recommendedName>
</protein>
<dbReference type="Pfam" id="PF23921">
    <property type="entry name" value="DUF7260"/>
    <property type="match status" value="1"/>
</dbReference>
<organism evidence="2 3">
    <name type="scientific">Halorussus aquaticus</name>
    <dbReference type="NCBI Taxonomy" id="2953748"/>
    <lineage>
        <taxon>Archaea</taxon>
        <taxon>Methanobacteriati</taxon>
        <taxon>Methanobacteriota</taxon>
        <taxon>Stenosarchaea group</taxon>
        <taxon>Halobacteria</taxon>
        <taxon>Halobacteriales</taxon>
        <taxon>Haladaptataceae</taxon>
        <taxon>Halorussus</taxon>
    </lineage>
</organism>